<accession>A0ABV6V9X5</accession>
<dbReference type="EMBL" id="JBHEZX010000005">
    <property type="protein sequence ID" value="MFC1410392.1"/>
    <property type="molecule type" value="Genomic_DNA"/>
</dbReference>
<evidence type="ECO:0000313" key="1">
    <source>
        <dbReference type="EMBL" id="MFC1410392.1"/>
    </source>
</evidence>
<dbReference type="Proteomes" id="UP001592582">
    <property type="component" value="Unassembled WGS sequence"/>
</dbReference>
<sequence length="76" mass="8285">MRYRYRCAVCRTTSPTVPTRRAVEAERAEHRDRMHGGHIPDGEQITGPPPPTGAQLGCLAATVLVLLLLTLAHIAL</sequence>
<proteinExistence type="predicted"/>
<keyword evidence="2" id="KW-1185">Reference proteome</keyword>
<organism evidence="1 2">
    <name type="scientific">Streptacidiphilus alkalitolerans</name>
    <dbReference type="NCBI Taxonomy" id="3342712"/>
    <lineage>
        <taxon>Bacteria</taxon>
        <taxon>Bacillati</taxon>
        <taxon>Actinomycetota</taxon>
        <taxon>Actinomycetes</taxon>
        <taxon>Kitasatosporales</taxon>
        <taxon>Streptomycetaceae</taxon>
        <taxon>Streptacidiphilus</taxon>
    </lineage>
</organism>
<name>A0ABV6V9X5_9ACTN</name>
<protein>
    <submittedName>
        <fullName evidence="1">Uncharacterized protein</fullName>
    </submittedName>
</protein>
<reference evidence="1 2" key="1">
    <citation type="submission" date="2024-09" db="EMBL/GenBank/DDBJ databases">
        <authorList>
            <person name="Lee S.D."/>
        </authorList>
    </citation>
    <scope>NUCLEOTIDE SEQUENCE [LARGE SCALE GENOMIC DNA]</scope>
    <source>
        <strain evidence="1 2">N1-1</strain>
    </source>
</reference>
<evidence type="ECO:0000313" key="2">
    <source>
        <dbReference type="Proteomes" id="UP001592582"/>
    </source>
</evidence>
<gene>
    <name evidence="1" type="ORF">ACEZDG_14070</name>
</gene>
<comment type="caution">
    <text evidence="1">The sequence shown here is derived from an EMBL/GenBank/DDBJ whole genome shotgun (WGS) entry which is preliminary data.</text>
</comment>